<accession>A0AAY5L3D5</accession>
<keyword evidence="6" id="KW-1185">Reference proteome</keyword>
<feature type="transmembrane region" description="Helical" evidence="3">
    <location>
        <begin position="20"/>
        <end position="44"/>
    </location>
</feature>
<evidence type="ECO:0000256" key="3">
    <source>
        <dbReference type="SAM" id="Phobius"/>
    </source>
</evidence>
<keyword evidence="3" id="KW-0472">Membrane</keyword>
<dbReference type="PANTHER" id="PTHR46746">
    <property type="entry name" value="KILLER CELL LECTIN-LIKE RECEPTOR SUBFAMILY F MEMBER 2"/>
    <property type="match status" value="1"/>
</dbReference>
<dbReference type="SMART" id="SM00034">
    <property type="entry name" value="CLECT"/>
    <property type="match status" value="1"/>
</dbReference>
<keyword evidence="1" id="KW-0430">Lectin</keyword>
<name>A0AAY5L3D5_ESOLU</name>
<dbReference type="PROSITE" id="PS50041">
    <property type="entry name" value="C_TYPE_LECTIN_2"/>
    <property type="match status" value="1"/>
</dbReference>
<dbReference type="InterPro" id="IPR001304">
    <property type="entry name" value="C-type_lectin-like"/>
</dbReference>
<evidence type="ECO:0000313" key="5">
    <source>
        <dbReference type="Ensembl" id="ENSELUP00000093257.1"/>
    </source>
</evidence>
<dbReference type="Gene3D" id="3.10.100.10">
    <property type="entry name" value="Mannose-Binding Protein A, subunit A"/>
    <property type="match status" value="1"/>
</dbReference>
<feature type="domain" description="C-type lectin" evidence="4">
    <location>
        <begin position="93"/>
        <end position="164"/>
    </location>
</feature>
<dbReference type="Proteomes" id="UP000265140">
    <property type="component" value="Chromosome 25"/>
</dbReference>
<dbReference type="AlphaFoldDB" id="A0AAY5L3D5"/>
<dbReference type="GeneTree" id="ENSGT00940000167252"/>
<evidence type="ECO:0000256" key="2">
    <source>
        <dbReference type="ARBA" id="ARBA00023157"/>
    </source>
</evidence>
<evidence type="ECO:0000313" key="6">
    <source>
        <dbReference type="Proteomes" id="UP000265140"/>
    </source>
</evidence>
<dbReference type="SUPFAM" id="SSF56436">
    <property type="entry name" value="C-type lectin-like"/>
    <property type="match status" value="1"/>
</dbReference>
<dbReference type="Pfam" id="PF00059">
    <property type="entry name" value="Lectin_C"/>
    <property type="match status" value="1"/>
</dbReference>
<sequence length="179" mass="19848">MIVPPSSPNPTPTLIPWKSYLLAAVGCLGLLCVLLLAGIIGLVLQLRNQLTGYNVLITERDQLYTSYNNLTKERDRLKQSLVQKGCPKRWERFGSSCYYLSGKDSNWMDSREDCLERGADLVIISSPEEQTFVSGLKPKGRGVWIGLKGSVTNATWTWVDGTTMTTSAFCLQVLGTKRA</sequence>
<dbReference type="InterPro" id="IPR051379">
    <property type="entry name" value="C-type_Lectin_Receptor_IMM"/>
</dbReference>
<reference evidence="5" key="2">
    <citation type="submission" date="2025-08" db="UniProtKB">
        <authorList>
            <consortium name="Ensembl"/>
        </authorList>
    </citation>
    <scope>IDENTIFICATION</scope>
</reference>
<dbReference type="InterPro" id="IPR016186">
    <property type="entry name" value="C-type_lectin-like/link_sf"/>
</dbReference>
<dbReference type="InterPro" id="IPR016187">
    <property type="entry name" value="CTDL_fold"/>
</dbReference>
<protein>
    <recommendedName>
        <fullName evidence="4">C-type lectin domain-containing protein</fullName>
    </recommendedName>
</protein>
<organism evidence="5 6">
    <name type="scientific">Esox lucius</name>
    <name type="common">Northern pike</name>
    <dbReference type="NCBI Taxonomy" id="8010"/>
    <lineage>
        <taxon>Eukaryota</taxon>
        <taxon>Metazoa</taxon>
        <taxon>Chordata</taxon>
        <taxon>Craniata</taxon>
        <taxon>Vertebrata</taxon>
        <taxon>Euteleostomi</taxon>
        <taxon>Actinopterygii</taxon>
        <taxon>Neopterygii</taxon>
        <taxon>Teleostei</taxon>
        <taxon>Protacanthopterygii</taxon>
        <taxon>Esociformes</taxon>
        <taxon>Esocidae</taxon>
        <taxon>Esox</taxon>
    </lineage>
</organism>
<keyword evidence="2" id="KW-1015">Disulfide bond</keyword>
<keyword evidence="3" id="KW-0812">Transmembrane</keyword>
<evidence type="ECO:0000256" key="1">
    <source>
        <dbReference type="ARBA" id="ARBA00022734"/>
    </source>
</evidence>
<dbReference type="Gene3D" id="1.20.5.400">
    <property type="match status" value="1"/>
</dbReference>
<keyword evidence="3" id="KW-1133">Transmembrane helix</keyword>
<reference evidence="5 6" key="1">
    <citation type="submission" date="2020-02" db="EMBL/GenBank/DDBJ databases">
        <title>Esox lucius (northern pike) genome, fEsoLuc1, primary haplotype.</title>
        <authorList>
            <person name="Myers G."/>
            <person name="Karagic N."/>
            <person name="Meyer A."/>
            <person name="Pippel M."/>
            <person name="Reichard M."/>
            <person name="Winkler S."/>
            <person name="Tracey A."/>
            <person name="Sims Y."/>
            <person name="Howe K."/>
            <person name="Rhie A."/>
            <person name="Formenti G."/>
            <person name="Durbin R."/>
            <person name="Fedrigo O."/>
            <person name="Jarvis E.D."/>
        </authorList>
    </citation>
    <scope>NUCLEOTIDE SEQUENCE [LARGE SCALE GENOMIC DNA]</scope>
</reference>
<evidence type="ECO:0000259" key="4">
    <source>
        <dbReference type="PROSITE" id="PS50041"/>
    </source>
</evidence>
<reference evidence="5" key="3">
    <citation type="submission" date="2025-09" db="UniProtKB">
        <authorList>
            <consortium name="Ensembl"/>
        </authorList>
    </citation>
    <scope>IDENTIFICATION</scope>
</reference>
<dbReference type="PANTHER" id="PTHR46746:SF9">
    <property type="entry name" value="CD209 ANTIGEN-LIKE PROTEIN C-LIKE"/>
    <property type="match status" value="1"/>
</dbReference>
<proteinExistence type="predicted"/>
<dbReference type="Ensembl" id="ENSELUT00000096433.1">
    <property type="protein sequence ID" value="ENSELUP00000093257.1"/>
    <property type="gene ID" value="ENSELUG00000043115.1"/>
</dbReference>
<dbReference type="GO" id="GO:0030246">
    <property type="term" value="F:carbohydrate binding"/>
    <property type="evidence" value="ECO:0007669"/>
    <property type="project" value="UniProtKB-KW"/>
</dbReference>